<dbReference type="AlphaFoldDB" id="A0AAD8LBC9"/>
<dbReference type="PANTHER" id="PTHR33270">
    <property type="entry name" value="BNAC05G50380D PROTEIN"/>
    <property type="match status" value="1"/>
</dbReference>
<accession>A0AAD8LBC9</accession>
<dbReference type="InterPro" id="IPR055482">
    <property type="entry name" value="DUF7054"/>
</dbReference>
<organism evidence="2 3">
    <name type="scientific">Tagetes erecta</name>
    <name type="common">African marigold</name>
    <dbReference type="NCBI Taxonomy" id="13708"/>
    <lineage>
        <taxon>Eukaryota</taxon>
        <taxon>Viridiplantae</taxon>
        <taxon>Streptophyta</taxon>
        <taxon>Embryophyta</taxon>
        <taxon>Tracheophyta</taxon>
        <taxon>Spermatophyta</taxon>
        <taxon>Magnoliopsida</taxon>
        <taxon>eudicotyledons</taxon>
        <taxon>Gunneridae</taxon>
        <taxon>Pentapetalae</taxon>
        <taxon>asterids</taxon>
        <taxon>campanulids</taxon>
        <taxon>Asterales</taxon>
        <taxon>Asteraceae</taxon>
        <taxon>Asteroideae</taxon>
        <taxon>Heliantheae alliance</taxon>
        <taxon>Tageteae</taxon>
        <taxon>Tagetes</taxon>
    </lineage>
</organism>
<evidence type="ECO:0000313" key="2">
    <source>
        <dbReference type="EMBL" id="KAK1437679.1"/>
    </source>
</evidence>
<dbReference type="InterPro" id="IPR040358">
    <property type="entry name" value="At4g22758-like"/>
</dbReference>
<feature type="domain" description="DUF7054" evidence="1">
    <location>
        <begin position="16"/>
        <end position="98"/>
    </location>
</feature>
<evidence type="ECO:0000313" key="3">
    <source>
        <dbReference type="Proteomes" id="UP001229421"/>
    </source>
</evidence>
<proteinExistence type="predicted"/>
<protein>
    <recommendedName>
        <fullName evidence="1">DUF7054 domain-containing protein</fullName>
    </recommendedName>
</protein>
<dbReference type="Proteomes" id="UP001229421">
    <property type="component" value="Unassembled WGS sequence"/>
</dbReference>
<dbReference type="PANTHER" id="PTHR33270:SF28">
    <property type="match status" value="1"/>
</dbReference>
<dbReference type="Pfam" id="PF23156">
    <property type="entry name" value="DUF7054"/>
    <property type="match status" value="1"/>
</dbReference>
<keyword evidence="3" id="KW-1185">Reference proteome</keyword>
<reference evidence="2" key="1">
    <citation type="journal article" date="2023" name="bioRxiv">
        <title>Improved chromosome-level genome assembly for marigold (Tagetes erecta).</title>
        <authorList>
            <person name="Jiang F."/>
            <person name="Yuan L."/>
            <person name="Wang S."/>
            <person name="Wang H."/>
            <person name="Xu D."/>
            <person name="Wang A."/>
            <person name="Fan W."/>
        </authorList>
    </citation>
    <scope>NUCLEOTIDE SEQUENCE</scope>
    <source>
        <strain evidence="2">WSJ</strain>
        <tissue evidence="2">Leaf</tissue>
    </source>
</reference>
<name>A0AAD8LBC9_TARER</name>
<gene>
    <name evidence="2" type="ORF">QVD17_03475</name>
</gene>
<comment type="caution">
    <text evidence="2">The sequence shown here is derived from an EMBL/GenBank/DDBJ whole genome shotgun (WGS) entry which is preliminary data.</text>
</comment>
<sequence length="131" mass="14757">MLPFKKEKINPAAGVKKRILIKINVVGSAGPIRCVVNEDTAVAAVIETALKSYARETRLPVLGTKCDDFFLYTPVAQTQALKPWEMIGSFGVRNFLLCKKARDREVTEITRRKISCSNRWKTCFNKLLTPL</sequence>
<evidence type="ECO:0000259" key="1">
    <source>
        <dbReference type="Pfam" id="PF23156"/>
    </source>
</evidence>
<dbReference type="EMBL" id="JAUHHV010000001">
    <property type="protein sequence ID" value="KAK1437679.1"/>
    <property type="molecule type" value="Genomic_DNA"/>
</dbReference>